<dbReference type="AlphaFoldDB" id="A0A369K9B5"/>
<reference evidence="2" key="1">
    <citation type="submission" date="2018-04" db="EMBL/GenBank/DDBJ databases">
        <title>Whole genome sequencing of Hypsizygus marmoreus.</title>
        <authorList>
            <person name="Choi I.-G."/>
            <person name="Min B."/>
            <person name="Kim J.-G."/>
            <person name="Kim S."/>
            <person name="Oh Y.-L."/>
            <person name="Kong W.-S."/>
            <person name="Park H."/>
            <person name="Jeong J."/>
            <person name="Song E.-S."/>
        </authorList>
    </citation>
    <scope>NUCLEOTIDE SEQUENCE [LARGE SCALE GENOMIC DNA]</scope>
    <source>
        <strain evidence="2">51987-8</strain>
    </source>
</reference>
<proteinExistence type="predicted"/>
<evidence type="ECO:0000313" key="2">
    <source>
        <dbReference type="EMBL" id="RDB28423.1"/>
    </source>
</evidence>
<keyword evidence="1" id="KW-0472">Membrane</keyword>
<protein>
    <submittedName>
        <fullName evidence="2">Uncharacterized protein</fullName>
    </submittedName>
</protein>
<dbReference type="OrthoDB" id="2555959at2759"/>
<accession>A0A369K9B5</accession>
<feature type="transmembrane region" description="Helical" evidence="1">
    <location>
        <begin position="37"/>
        <end position="57"/>
    </location>
</feature>
<evidence type="ECO:0000256" key="1">
    <source>
        <dbReference type="SAM" id="Phobius"/>
    </source>
</evidence>
<name>A0A369K9B5_HYPMA</name>
<sequence>MAAQNTPTRTPPTIKANPIANRTLAQSYATLPRQTRLALSLGVCAVAVVGIFVEGSMGCGINTMCCK</sequence>
<comment type="caution">
    <text evidence="2">The sequence shown here is derived from an EMBL/GenBank/DDBJ whole genome shotgun (WGS) entry which is preliminary data.</text>
</comment>
<dbReference type="Proteomes" id="UP000076154">
    <property type="component" value="Unassembled WGS sequence"/>
</dbReference>
<keyword evidence="1" id="KW-1133">Transmembrane helix</keyword>
<keyword evidence="3" id="KW-1185">Reference proteome</keyword>
<gene>
    <name evidence="2" type="ORF">Hypma_015862</name>
</gene>
<organism evidence="2 3">
    <name type="scientific">Hypsizygus marmoreus</name>
    <name type="common">White beech mushroom</name>
    <name type="synonym">Agaricus marmoreus</name>
    <dbReference type="NCBI Taxonomy" id="39966"/>
    <lineage>
        <taxon>Eukaryota</taxon>
        <taxon>Fungi</taxon>
        <taxon>Dikarya</taxon>
        <taxon>Basidiomycota</taxon>
        <taxon>Agaricomycotina</taxon>
        <taxon>Agaricomycetes</taxon>
        <taxon>Agaricomycetidae</taxon>
        <taxon>Agaricales</taxon>
        <taxon>Tricholomatineae</taxon>
        <taxon>Lyophyllaceae</taxon>
        <taxon>Hypsizygus</taxon>
    </lineage>
</organism>
<dbReference type="EMBL" id="LUEZ02000010">
    <property type="protein sequence ID" value="RDB28423.1"/>
    <property type="molecule type" value="Genomic_DNA"/>
</dbReference>
<dbReference type="InParanoid" id="A0A369K9B5"/>
<evidence type="ECO:0000313" key="3">
    <source>
        <dbReference type="Proteomes" id="UP000076154"/>
    </source>
</evidence>
<keyword evidence="1" id="KW-0812">Transmembrane</keyword>